<proteinExistence type="predicted"/>
<dbReference type="RefSeq" id="WP_062697270.1">
    <property type="nucleotide sequence ID" value="NZ_LLZG01000001.1"/>
</dbReference>
<sequence length="113" mass="11888">MDGSLERQLLPALLGRPLLVQADAVDGHHVDGVVVLLADAEHFHRGVRAVGCGDAGPDALELARYGYGLLVLLQPCLVQLLLHVDDQSDLVGLRPAADPPLSDADPDDVEVGV</sequence>
<comment type="caution">
    <text evidence="1">The sequence shown here is derived from an EMBL/GenBank/DDBJ whole genome shotgun (WGS) entry which is preliminary data.</text>
</comment>
<reference evidence="2" key="1">
    <citation type="submission" date="2015-10" db="EMBL/GenBank/DDBJ databases">
        <authorList>
            <person name="Ju K.-S."/>
            <person name="Doroghazi J.R."/>
            <person name="Metcalf W.W."/>
        </authorList>
    </citation>
    <scope>NUCLEOTIDE SEQUENCE [LARGE SCALE GENOMIC DNA]</scope>
    <source>
        <strain evidence="2">NRRL 3151</strain>
    </source>
</reference>
<organism evidence="1 2">
    <name type="scientific">Streptomyces regalis</name>
    <dbReference type="NCBI Taxonomy" id="68262"/>
    <lineage>
        <taxon>Bacteria</taxon>
        <taxon>Bacillati</taxon>
        <taxon>Actinomycetota</taxon>
        <taxon>Actinomycetes</taxon>
        <taxon>Kitasatosporales</taxon>
        <taxon>Streptomycetaceae</taxon>
        <taxon>Streptomyces</taxon>
    </lineage>
</organism>
<gene>
    <name evidence="1" type="ORF">ADL12_00685</name>
</gene>
<keyword evidence="2" id="KW-1185">Reference proteome</keyword>
<dbReference type="EMBL" id="LLZG01000001">
    <property type="protein sequence ID" value="KUL46993.1"/>
    <property type="molecule type" value="Genomic_DNA"/>
</dbReference>
<dbReference type="Proteomes" id="UP000053923">
    <property type="component" value="Unassembled WGS sequence"/>
</dbReference>
<protein>
    <submittedName>
        <fullName evidence="1">Uncharacterized protein</fullName>
    </submittedName>
</protein>
<name>A0A0X3VQE4_9ACTN</name>
<accession>A0A0X3VQE4</accession>
<dbReference type="AlphaFoldDB" id="A0A0X3VQE4"/>
<evidence type="ECO:0000313" key="1">
    <source>
        <dbReference type="EMBL" id="KUL46993.1"/>
    </source>
</evidence>
<evidence type="ECO:0000313" key="2">
    <source>
        <dbReference type="Proteomes" id="UP000053923"/>
    </source>
</evidence>